<dbReference type="OrthoDB" id="47291at2759"/>
<evidence type="ECO:0000313" key="3">
    <source>
        <dbReference type="Proteomes" id="UP000291116"/>
    </source>
</evidence>
<feature type="region of interest" description="Disordered" evidence="1">
    <location>
        <begin position="138"/>
        <end position="161"/>
    </location>
</feature>
<keyword evidence="3" id="KW-1185">Reference proteome</keyword>
<evidence type="ECO:0000256" key="1">
    <source>
        <dbReference type="SAM" id="MobiDB-lite"/>
    </source>
</evidence>
<dbReference type="Proteomes" id="UP000291116">
    <property type="component" value="Unassembled WGS sequence"/>
</dbReference>
<dbReference type="AlphaFoldDB" id="A0A448YUL6"/>
<reference evidence="2 3" key="1">
    <citation type="submission" date="2019-01" db="EMBL/GenBank/DDBJ databases">
        <authorList>
            <person name="Ferrante I. M."/>
        </authorList>
    </citation>
    <scope>NUCLEOTIDE SEQUENCE [LARGE SCALE GENOMIC DNA]</scope>
    <source>
        <strain evidence="2 3">B856</strain>
    </source>
</reference>
<evidence type="ECO:0000313" key="2">
    <source>
        <dbReference type="EMBL" id="VEU33474.1"/>
    </source>
</evidence>
<proteinExistence type="predicted"/>
<organism evidence="2 3">
    <name type="scientific">Pseudo-nitzschia multistriata</name>
    <dbReference type="NCBI Taxonomy" id="183589"/>
    <lineage>
        <taxon>Eukaryota</taxon>
        <taxon>Sar</taxon>
        <taxon>Stramenopiles</taxon>
        <taxon>Ochrophyta</taxon>
        <taxon>Bacillariophyta</taxon>
        <taxon>Bacillariophyceae</taxon>
        <taxon>Bacillariophycidae</taxon>
        <taxon>Bacillariales</taxon>
        <taxon>Bacillariaceae</taxon>
        <taxon>Pseudo-nitzschia</taxon>
    </lineage>
</organism>
<dbReference type="EMBL" id="CAACVS010000001">
    <property type="protein sequence ID" value="VEU33474.1"/>
    <property type="molecule type" value="Genomic_DNA"/>
</dbReference>
<feature type="compositionally biased region" description="Basic residues" evidence="1">
    <location>
        <begin position="150"/>
        <end position="161"/>
    </location>
</feature>
<name>A0A448YUL6_9STRA</name>
<gene>
    <name evidence="2" type="ORF">PSNMU_V1.4_AUG-EV-PASAV3_0002780</name>
</gene>
<accession>A0A448YUL6</accession>
<sequence>MNTTEDTKTDVINSNGSASTNGKTGGESGPVENAKVKNKEAILTGGMGYGRKKRQALDAFWSILWPGLEKIGWKRIVGEGSDEGSMIFLPPGIIAMRRGKRNIEYFDRIKLVIEFLEERRSKAEGKILDLYRKEIPATGGDAVASNPKRVGGRPRLRVSRS</sequence>
<protein>
    <submittedName>
        <fullName evidence="2">Uncharacterized protein</fullName>
    </submittedName>
</protein>
<feature type="compositionally biased region" description="Polar residues" evidence="1">
    <location>
        <begin position="10"/>
        <end position="22"/>
    </location>
</feature>
<feature type="region of interest" description="Disordered" evidence="1">
    <location>
        <begin position="1"/>
        <end position="32"/>
    </location>
</feature>